<sequence length="397" mass="43720">MVSKGPIAICNRSPILERKFVPEQAFWKFIASGDFKSRSASQSHIRNPVLRIAAKVLSNLLFTKDQTSKVTRGELQMLCAGVEDELKSSDIGIPTAPMTTSPGCVLAQMFVDKKARVVKGSLKKDRSGSLLTPLFRNVELDLSVYQCNETAAFIDIPYLINCQILRYENTYSFLSQDRRNLYGKLPQPNITSLSVVNNICFVPDAQYLCADPKSSYRDDTMEDVEFVRTDGGDNAYDLGPLDDNADDATFRRWMVDSQRKKNSLMKRILKAITGGCMGAPSTAEPHQAQHTPRSHRPGKEPVGTARGYEETPWATPHKRNRRSAGQARGLRYGNLDEDAWFRDRRSVVAHGRVGSTTVSGVGMSAGKAMDSGTMSLSGVVAWSGDSGSLFTELSGAF</sequence>
<proteinExistence type="predicted"/>
<accession>A0A8S9MH09</accession>
<evidence type="ECO:0000259" key="2">
    <source>
        <dbReference type="Pfam" id="PF03078"/>
    </source>
</evidence>
<name>A0A8S9MH09_BRACR</name>
<protein>
    <recommendedName>
        <fullName evidence="2">Arabidopsis retrotransposon Orf1 C-terminal domain-containing protein</fullName>
    </recommendedName>
</protein>
<feature type="domain" description="Arabidopsis retrotransposon Orf1 C-terminal" evidence="2">
    <location>
        <begin position="24"/>
        <end position="229"/>
    </location>
</feature>
<evidence type="ECO:0000313" key="3">
    <source>
        <dbReference type="EMBL" id="KAF2616566.1"/>
    </source>
</evidence>
<dbReference type="AlphaFoldDB" id="A0A8S9MH09"/>
<dbReference type="EMBL" id="QGKW02000007">
    <property type="protein sequence ID" value="KAF2616566.1"/>
    <property type="molecule type" value="Genomic_DNA"/>
</dbReference>
<dbReference type="InterPro" id="IPR004312">
    <property type="entry name" value="ATHILA_Orf1_C"/>
</dbReference>
<evidence type="ECO:0000313" key="4">
    <source>
        <dbReference type="Proteomes" id="UP000712281"/>
    </source>
</evidence>
<dbReference type="Proteomes" id="UP000712281">
    <property type="component" value="Unassembled WGS sequence"/>
</dbReference>
<reference evidence="3" key="1">
    <citation type="submission" date="2019-12" db="EMBL/GenBank/DDBJ databases">
        <title>Genome sequencing and annotation of Brassica cretica.</title>
        <authorList>
            <person name="Studholme D.J."/>
            <person name="Sarris P.F."/>
        </authorList>
    </citation>
    <scope>NUCLEOTIDE SEQUENCE</scope>
    <source>
        <strain evidence="3">PFS-001/15</strain>
        <tissue evidence="3">Leaf</tissue>
    </source>
</reference>
<organism evidence="3 4">
    <name type="scientific">Brassica cretica</name>
    <name type="common">Mustard</name>
    <dbReference type="NCBI Taxonomy" id="69181"/>
    <lineage>
        <taxon>Eukaryota</taxon>
        <taxon>Viridiplantae</taxon>
        <taxon>Streptophyta</taxon>
        <taxon>Embryophyta</taxon>
        <taxon>Tracheophyta</taxon>
        <taxon>Spermatophyta</taxon>
        <taxon>Magnoliopsida</taxon>
        <taxon>eudicotyledons</taxon>
        <taxon>Gunneridae</taxon>
        <taxon>Pentapetalae</taxon>
        <taxon>rosids</taxon>
        <taxon>malvids</taxon>
        <taxon>Brassicales</taxon>
        <taxon>Brassicaceae</taxon>
        <taxon>Brassiceae</taxon>
        <taxon>Brassica</taxon>
    </lineage>
</organism>
<comment type="caution">
    <text evidence="3">The sequence shown here is derived from an EMBL/GenBank/DDBJ whole genome shotgun (WGS) entry which is preliminary data.</text>
</comment>
<evidence type="ECO:0000256" key="1">
    <source>
        <dbReference type="SAM" id="MobiDB-lite"/>
    </source>
</evidence>
<feature type="region of interest" description="Disordered" evidence="1">
    <location>
        <begin position="280"/>
        <end position="328"/>
    </location>
</feature>
<gene>
    <name evidence="3" type="ORF">F2Q68_00039696</name>
</gene>
<dbReference type="Pfam" id="PF03078">
    <property type="entry name" value="ATHILA"/>
    <property type="match status" value="1"/>
</dbReference>